<dbReference type="PANTHER" id="PTHR30035:SF3">
    <property type="entry name" value="INTERMEMBRANE PHOSPHOLIPID TRANSPORT SYSTEM LIPOPROTEIN MLAA"/>
    <property type="match status" value="1"/>
</dbReference>
<feature type="compositionally biased region" description="Acidic residues" evidence="2">
    <location>
        <begin position="1"/>
        <end position="15"/>
    </location>
</feature>
<feature type="region of interest" description="Disordered" evidence="2">
    <location>
        <begin position="1"/>
        <end position="20"/>
    </location>
</feature>
<evidence type="ECO:0000256" key="1">
    <source>
        <dbReference type="ARBA" id="ARBA00022729"/>
    </source>
</evidence>
<evidence type="ECO:0000313" key="3">
    <source>
        <dbReference type="EMBL" id="GAF99635.1"/>
    </source>
</evidence>
<dbReference type="AlphaFoldDB" id="X0VGG9"/>
<keyword evidence="1" id="KW-0732">Signal</keyword>
<evidence type="ECO:0000256" key="2">
    <source>
        <dbReference type="SAM" id="MobiDB-lite"/>
    </source>
</evidence>
<evidence type="ECO:0008006" key="4">
    <source>
        <dbReference type="Google" id="ProtNLM"/>
    </source>
</evidence>
<dbReference type="InterPro" id="IPR007428">
    <property type="entry name" value="MlaA"/>
</dbReference>
<comment type="caution">
    <text evidence="3">The sequence shown here is derived from an EMBL/GenBank/DDBJ whole genome shotgun (WGS) entry which is preliminary data.</text>
</comment>
<dbReference type="GO" id="GO:0016020">
    <property type="term" value="C:membrane"/>
    <property type="evidence" value="ECO:0007669"/>
    <property type="project" value="InterPro"/>
</dbReference>
<sequence length="231" mass="25331">DLYADEEDAEGDDIESLAIPEPDPFETANRGLLHFNNGVDRFFLDPASKAYQFVMPDFAERALLRAFANFNSPATLVNDVFQLEFQRAGVTLSRLVVNSTVGLAGFIDVAEHMGLEGHVSDFGMTLAKAGAGSGPYIVIPILGPSTARDAVGFGVDLLFRPLFYLIGPFDFLFVGTGNGFLVRASYMEELEALREGSVDYYATLRNAYFQRRAEQLREIGVDVVARNGDPD</sequence>
<proteinExistence type="predicted"/>
<dbReference type="PANTHER" id="PTHR30035">
    <property type="entry name" value="LIPOPROTEIN VACJ-RELATED"/>
    <property type="match status" value="1"/>
</dbReference>
<dbReference type="EMBL" id="BARS01027506">
    <property type="protein sequence ID" value="GAF99635.1"/>
    <property type="molecule type" value="Genomic_DNA"/>
</dbReference>
<accession>X0VGG9</accession>
<feature type="non-terminal residue" evidence="3">
    <location>
        <position position="1"/>
    </location>
</feature>
<reference evidence="3" key="1">
    <citation type="journal article" date="2014" name="Front. Microbiol.">
        <title>High frequency of phylogenetically diverse reductive dehalogenase-homologous genes in deep subseafloor sedimentary metagenomes.</title>
        <authorList>
            <person name="Kawai M."/>
            <person name="Futagami T."/>
            <person name="Toyoda A."/>
            <person name="Takaki Y."/>
            <person name="Nishi S."/>
            <person name="Hori S."/>
            <person name="Arai W."/>
            <person name="Tsubouchi T."/>
            <person name="Morono Y."/>
            <person name="Uchiyama I."/>
            <person name="Ito T."/>
            <person name="Fujiyama A."/>
            <person name="Inagaki F."/>
            <person name="Takami H."/>
        </authorList>
    </citation>
    <scope>NUCLEOTIDE SEQUENCE</scope>
    <source>
        <strain evidence="3">Expedition CK06-06</strain>
    </source>
</reference>
<dbReference type="PRINTS" id="PR01805">
    <property type="entry name" value="VACJLIPOPROT"/>
</dbReference>
<gene>
    <name evidence="3" type="ORF">S01H1_43200</name>
</gene>
<protein>
    <recommendedName>
        <fullName evidence="4">VacJ family lipoprotein</fullName>
    </recommendedName>
</protein>
<dbReference type="GO" id="GO:0120010">
    <property type="term" value="P:intermembrane phospholipid transfer"/>
    <property type="evidence" value="ECO:0007669"/>
    <property type="project" value="TreeGrafter"/>
</dbReference>
<dbReference type="Pfam" id="PF04333">
    <property type="entry name" value="MlaA"/>
    <property type="match status" value="1"/>
</dbReference>
<name>X0VGG9_9ZZZZ</name>
<organism evidence="3">
    <name type="scientific">marine sediment metagenome</name>
    <dbReference type="NCBI Taxonomy" id="412755"/>
    <lineage>
        <taxon>unclassified sequences</taxon>
        <taxon>metagenomes</taxon>
        <taxon>ecological metagenomes</taxon>
    </lineage>
</organism>